<dbReference type="GO" id="GO:0046654">
    <property type="term" value="P:tetrahydrofolate biosynthetic process"/>
    <property type="evidence" value="ECO:0007669"/>
    <property type="project" value="UniProtKB-UniRule"/>
</dbReference>
<gene>
    <name evidence="5 7" type="primary">folE</name>
    <name evidence="7" type="ordered locus">Ngar_c01400</name>
</gene>
<evidence type="ECO:0000256" key="1">
    <source>
        <dbReference type="ARBA" id="ARBA00001052"/>
    </source>
</evidence>
<keyword evidence="3 5" id="KW-0554">One-carbon metabolism</keyword>
<keyword evidence="5" id="KW-0342">GTP-binding</keyword>
<keyword evidence="5" id="KW-0862">Zinc</keyword>
<dbReference type="PANTHER" id="PTHR11109">
    <property type="entry name" value="GTP CYCLOHYDROLASE I"/>
    <property type="match status" value="1"/>
</dbReference>
<dbReference type="GO" id="GO:0005525">
    <property type="term" value="F:GTP binding"/>
    <property type="evidence" value="ECO:0007669"/>
    <property type="project" value="UniProtKB-KW"/>
</dbReference>
<keyword evidence="5" id="KW-0547">Nucleotide-binding</keyword>
<feature type="binding site" evidence="5">
    <location>
        <position position="85"/>
    </location>
    <ligand>
        <name>Zn(2+)</name>
        <dbReference type="ChEBI" id="CHEBI:29105"/>
    </ligand>
</feature>
<feature type="binding site" evidence="5">
    <location>
        <position position="82"/>
    </location>
    <ligand>
        <name>Zn(2+)</name>
        <dbReference type="ChEBI" id="CHEBI:29105"/>
    </ligand>
</feature>
<dbReference type="FunFam" id="1.10.286.10:FF:000001">
    <property type="entry name" value="GTP cyclohydrolase 1"/>
    <property type="match status" value="1"/>
</dbReference>
<evidence type="ECO:0000313" key="8">
    <source>
        <dbReference type="Proteomes" id="UP000008037"/>
    </source>
</evidence>
<dbReference type="GO" id="GO:0006730">
    <property type="term" value="P:one-carbon metabolic process"/>
    <property type="evidence" value="ECO:0007669"/>
    <property type="project" value="UniProtKB-UniRule"/>
</dbReference>
<dbReference type="EC" id="3.5.4.16" evidence="5"/>
<dbReference type="SUPFAM" id="SSF55620">
    <property type="entry name" value="Tetrahydrobiopterin biosynthesis enzymes-like"/>
    <property type="match status" value="1"/>
</dbReference>
<dbReference type="GeneID" id="13796316"/>
<organism evidence="7 8">
    <name type="scientific">Nitrososphaera gargensis (strain Ga9.2)</name>
    <dbReference type="NCBI Taxonomy" id="1237085"/>
    <lineage>
        <taxon>Archaea</taxon>
        <taxon>Nitrososphaerota</taxon>
        <taxon>Nitrososphaeria</taxon>
        <taxon>Nitrososphaerales</taxon>
        <taxon>Nitrososphaeraceae</taxon>
        <taxon>Nitrososphaera</taxon>
    </lineage>
</organism>
<dbReference type="FunFam" id="3.30.1130.10:FF:000001">
    <property type="entry name" value="GTP cyclohydrolase 1"/>
    <property type="match status" value="1"/>
</dbReference>
<protein>
    <recommendedName>
        <fullName evidence="5">GTP cyclohydrolase 1</fullName>
        <ecNumber evidence="5">3.5.4.16</ecNumber>
    </recommendedName>
    <alternativeName>
        <fullName evidence="5">GTP cyclohydrolase I</fullName>
        <shortName evidence="5">GTP-CH-I</shortName>
    </alternativeName>
</protein>
<evidence type="ECO:0000256" key="3">
    <source>
        <dbReference type="ARBA" id="ARBA00022563"/>
    </source>
</evidence>
<dbReference type="GO" id="GO:0003934">
    <property type="term" value="F:GTP cyclohydrolase I activity"/>
    <property type="evidence" value="ECO:0007669"/>
    <property type="project" value="UniProtKB-UniRule"/>
</dbReference>
<dbReference type="InterPro" id="IPR020602">
    <property type="entry name" value="GTP_CycHdrlase_I_dom"/>
</dbReference>
<evidence type="ECO:0000256" key="5">
    <source>
        <dbReference type="HAMAP-Rule" id="MF_00223"/>
    </source>
</evidence>
<proteinExistence type="inferred from homology"/>
<dbReference type="GO" id="GO:0008270">
    <property type="term" value="F:zinc ion binding"/>
    <property type="evidence" value="ECO:0007669"/>
    <property type="project" value="UniProtKB-UniRule"/>
</dbReference>
<dbReference type="InterPro" id="IPR043133">
    <property type="entry name" value="GTP-CH-I_C/QueF"/>
</dbReference>
<dbReference type="NCBIfam" id="NF006825">
    <property type="entry name" value="PRK09347.1-2"/>
    <property type="match status" value="1"/>
</dbReference>
<comment type="pathway">
    <text evidence="2 5">Cofactor biosynthesis; 7,8-dihydroneopterin triphosphate biosynthesis; 7,8-dihydroneopterin triphosphate from GTP: step 1/1.</text>
</comment>
<dbReference type="HAMAP" id="MF_00223">
    <property type="entry name" value="FolE"/>
    <property type="match status" value="1"/>
</dbReference>
<evidence type="ECO:0000256" key="2">
    <source>
        <dbReference type="ARBA" id="ARBA00005080"/>
    </source>
</evidence>
<feature type="binding site" evidence="5">
    <location>
        <position position="152"/>
    </location>
    <ligand>
        <name>Zn(2+)</name>
        <dbReference type="ChEBI" id="CHEBI:29105"/>
    </ligand>
</feature>
<keyword evidence="4 5" id="KW-0378">Hydrolase</keyword>
<dbReference type="InterPro" id="IPR001474">
    <property type="entry name" value="GTP_CycHdrlase_I"/>
</dbReference>
<sequence>MTTTAEKTAAINKRKIAKLVRELLIELGENPDREGLTGTPSRIADMYEEIFSGYRMDAELDVSFSEETDAVVAKDIQFYSMCEHHMLPFFGKIHVAYVPSGKVFGVSKLVRLVEKYSRRLQIQERLTKQIADELVRMGVKGALVIAEGEHLCMKMRGVRNDSSITTIAHRGIMEQKEVREHVLALIYNPKSEMTRV</sequence>
<dbReference type="AlphaFoldDB" id="K0IC10"/>
<dbReference type="NCBIfam" id="NF006826">
    <property type="entry name" value="PRK09347.1-3"/>
    <property type="match status" value="1"/>
</dbReference>
<dbReference type="PATRIC" id="fig|1237085.11.peg.140"/>
<dbReference type="InParanoid" id="K0IC10"/>
<evidence type="ECO:0000256" key="4">
    <source>
        <dbReference type="ARBA" id="ARBA00022801"/>
    </source>
</evidence>
<dbReference type="GO" id="GO:0006729">
    <property type="term" value="P:tetrahydrobiopterin biosynthetic process"/>
    <property type="evidence" value="ECO:0007669"/>
    <property type="project" value="TreeGrafter"/>
</dbReference>
<dbReference type="STRING" id="1237085.Ngar_c01400"/>
<feature type="domain" description="GTP cyclohydrolase I" evidence="6">
    <location>
        <begin position="17"/>
        <end position="186"/>
    </location>
</feature>
<comment type="subunit">
    <text evidence="5">Homopolymer.</text>
</comment>
<keyword evidence="5" id="KW-0479">Metal-binding</keyword>
<dbReference type="InterPro" id="IPR043134">
    <property type="entry name" value="GTP-CH-I_N"/>
</dbReference>
<comment type="similarity">
    <text evidence="5">Belongs to the GTP cyclohydrolase I family.</text>
</comment>
<dbReference type="Proteomes" id="UP000008037">
    <property type="component" value="Chromosome"/>
</dbReference>
<dbReference type="KEGG" id="nga:Ngar_c01400"/>
<reference evidence="7 8" key="1">
    <citation type="journal article" date="2012" name="Environ. Microbiol.">
        <title>The genome of the ammonia-oxidizing Candidatus Nitrososphaera gargensis: insights into metabolic versatility and environmental adaptations.</title>
        <authorList>
            <person name="Spang A."/>
            <person name="Poehlein A."/>
            <person name="Offre P."/>
            <person name="Zumbragel S."/>
            <person name="Haider S."/>
            <person name="Rychlik N."/>
            <person name="Nowka B."/>
            <person name="Schmeisser C."/>
            <person name="Lebedeva E.V."/>
            <person name="Rattei T."/>
            <person name="Bohm C."/>
            <person name="Schmid M."/>
            <person name="Galushko A."/>
            <person name="Hatzenpichler R."/>
            <person name="Weinmaier T."/>
            <person name="Daniel R."/>
            <person name="Schleper C."/>
            <person name="Spieck E."/>
            <person name="Streit W."/>
            <person name="Wagner M."/>
        </authorList>
    </citation>
    <scope>NUCLEOTIDE SEQUENCE [LARGE SCALE GENOMIC DNA]</scope>
    <source>
        <strain evidence="8">Ga9.2</strain>
    </source>
</reference>
<evidence type="ECO:0000259" key="6">
    <source>
        <dbReference type="Pfam" id="PF01227"/>
    </source>
</evidence>
<name>K0IC10_NITGG</name>
<accession>K0IC10</accession>
<dbReference type="FunCoup" id="K0IC10">
    <property type="interactions" value="81"/>
</dbReference>
<dbReference type="Gene3D" id="3.30.1130.10">
    <property type="match status" value="1"/>
</dbReference>
<dbReference type="RefSeq" id="WP_015017663.1">
    <property type="nucleotide sequence ID" value="NC_018719.1"/>
</dbReference>
<dbReference type="UniPathway" id="UPA00848">
    <property type="reaction ID" value="UER00151"/>
</dbReference>
<dbReference type="Gene3D" id="1.10.286.10">
    <property type="match status" value="1"/>
</dbReference>
<dbReference type="Pfam" id="PF01227">
    <property type="entry name" value="GTP_cyclohydroI"/>
    <property type="match status" value="1"/>
</dbReference>
<dbReference type="NCBIfam" id="TIGR00063">
    <property type="entry name" value="folE"/>
    <property type="match status" value="1"/>
</dbReference>
<evidence type="ECO:0000313" key="7">
    <source>
        <dbReference type="EMBL" id="AFU57090.1"/>
    </source>
</evidence>
<comment type="catalytic activity">
    <reaction evidence="1 5">
        <text>GTP + H2O = 7,8-dihydroneopterin 3'-triphosphate + formate + H(+)</text>
        <dbReference type="Rhea" id="RHEA:17473"/>
        <dbReference type="ChEBI" id="CHEBI:15377"/>
        <dbReference type="ChEBI" id="CHEBI:15378"/>
        <dbReference type="ChEBI" id="CHEBI:15740"/>
        <dbReference type="ChEBI" id="CHEBI:37565"/>
        <dbReference type="ChEBI" id="CHEBI:58462"/>
        <dbReference type="EC" id="3.5.4.16"/>
    </reaction>
</comment>
<dbReference type="HOGENOM" id="CLU_049768_3_3_2"/>
<dbReference type="GO" id="GO:0005737">
    <property type="term" value="C:cytoplasm"/>
    <property type="evidence" value="ECO:0007669"/>
    <property type="project" value="TreeGrafter"/>
</dbReference>
<dbReference type="InterPro" id="IPR018234">
    <property type="entry name" value="GTP_CycHdrlase_I_CS"/>
</dbReference>
<dbReference type="PROSITE" id="PS00860">
    <property type="entry name" value="GTP_CYCLOHYDROL_1_2"/>
    <property type="match status" value="1"/>
</dbReference>
<dbReference type="PANTHER" id="PTHR11109:SF7">
    <property type="entry name" value="GTP CYCLOHYDROLASE 1"/>
    <property type="match status" value="1"/>
</dbReference>
<dbReference type="EMBL" id="CP002408">
    <property type="protein sequence ID" value="AFU57090.1"/>
    <property type="molecule type" value="Genomic_DNA"/>
</dbReference>
<keyword evidence="8" id="KW-1185">Reference proteome</keyword>